<sequence>MGSAGPHTARKDRLVLLQDRRRGDRVRALLTPTGSELRLLDSLAAWSRPDTGPDGREIAHILIAHCLHTIGDHVFLHFPGASRRLRLPSRSDWTALVARTGAAVLLLGPEPLPQFAGASQLDTYLETASGADRLLPGLARSR</sequence>
<dbReference type="AlphaFoldDB" id="A0A5N5ECK5"/>
<gene>
    <name evidence="1" type="ORF">F5983_34280</name>
</gene>
<evidence type="ECO:0000313" key="2">
    <source>
        <dbReference type="Proteomes" id="UP000326907"/>
    </source>
</evidence>
<accession>A0A5N5ECK5</accession>
<proteinExistence type="predicted"/>
<organism evidence="1 2">
    <name type="scientific">Streptomyces arboris</name>
    <dbReference type="NCBI Taxonomy" id="2600619"/>
    <lineage>
        <taxon>Bacteria</taxon>
        <taxon>Bacillati</taxon>
        <taxon>Actinomycetota</taxon>
        <taxon>Actinomycetes</taxon>
        <taxon>Kitasatosporales</taxon>
        <taxon>Streptomycetaceae</taxon>
        <taxon>Streptomyces</taxon>
    </lineage>
</organism>
<dbReference type="Proteomes" id="UP000326907">
    <property type="component" value="Unassembled WGS sequence"/>
</dbReference>
<keyword evidence="2" id="KW-1185">Reference proteome</keyword>
<comment type="caution">
    <text evidence="1">The sequence shown here is derived from an EMBL/GenBank/DDBJ whole genome shotgun (WGS) entry which is preliminary data.</text>
</comment>
<name>A0A5N5ECK5_9ACTN</name>
<reference evidence="1 2" key="1">
    <citation type="submission" date="2019-09" db="EMBL/GenBank/DDBJ databases">
        <authorList>
            <person name="Liu P."/>
        </authorList>
    </citation>
    <scope>NUCLEOTIDE SEQUENCE [LARGE SCALE GENOMIC DNA]</scope>
    <source>
        <strain evidence="1 2">TRM68085</strain>
    </source>
</reference>
<evidence type="ECO:0000313" key="1">
    <source>
        <dbReference type="EMBL" id="KAB2588077.1"/>
    </source>
</evidence>
<protein>
    <submittedName>
        <fullName evidence="1">Uncharacterized protein</fullName>
    </submittedName>
</protein>
<dbReference type="EMBL" id="VYUA01000060">
    <property type="protein sequence ID" value="KAB2588077.1"/>
    <property type="molecule type" value="Genomic_DNA"/>
</dbReference>